<keyword evidence="6" id="KW-0067">ATP-binding</keyword>
<feature type="region of interest" description="Disordered" evidence="9">
    <location>
        <begin position="373"/>
        <end position="410"/>
    </location>
</feature>
<dbReference type="GO" id="GO:0005952">
    <property type="term" value="C:cAMP-dependent protein kinase complex"/>
    <property type="evidence" value="ECO:0007669"/>
    <property type="project" value="TreeGrafter"/>
</dbReference>
<evidence type="ECO:0000313" key="11">
    <source>
        <dbReference type="EMBL" id="OBA27505.1"/>
    </source>
</evidence>
<keyword evidence="5 11" id="KW-0418">Kinase</keyword>
<dbReference type="Pfam" id="PF00069">
    <property type="entry name" value="Pkinase"/>
    <property type="match status" value="1"/>
</dbReference>
<evidence type="ECO:0000256" key="1">
    <source>
        <dbReference type="ARBA" id="ARBA00012444"/>
    </source>
</evidence>
<feature type="region of interest" description="Disordered" evidence="9">
    <location>
        <begin position="507"/>
        <end position="571"/>
    </location>
</feature>
<evidence type="ECO:0000256" key="6">
    <source>
        <dbReference type="ARBA" id="ARBA00022840"/>
    </source>
</evidence>
<sequence length="763" mass="87550">MESKQSGLSSISTNGIPYNQLQNLDINKNNASRQPIYNNNNNSNNNNKSFYKMSPQDFIFLQNIGSGSYSEVYKAKYKKSNPTSTSDINNNNSSQSGSNIKDEFFAIKICSKKHIIKEQKEKYVNVEKTTLLQLASEVRHPGIVNLYYTFHDEFNLYFVLDYIPCGELFNYLYNNLNKGVITNDAIVLKFVSQLIDTLYYLKRHLIVHRDLKPENILLNYRGCLMVTDFGVAVSLKDDEGRSCSFVGTADYVSPELLLTNSCSFKADIWALGCIFYQLKQAAPPFRGNNELETFENIVSGSYKRMTTMNKNYENLVQGMLKVDERERLDIENIMQHPFCETVIWDNKDEIWTGIWEGVNPIDNNRAYYLKQQRQSEQQQQPAGIPIKPITPQPVSFQQPLRTKGIGYPKKRKPVTTQNIVEWRKQLGLGTPYRKQQGTTTPLNGAVPLNVQAPQIIKHPQNTVSNNGFNGNNNIDYVNFRPPVNISSQAAAQIVLKKQIMKNTRNGFSNNQYYQQQPIPPQQQQQQQYFQRSGNIAQQSLPPQHMKTGTLRKNTNYNNNSNSSSLSPERRDNEIVKKEDGLFVYKIPYVDKQASLISLDYYSIKPRISASESNCNKFLEFMKRYNMKILDILNSNDNNTFTLQLLGNGEIKIKNEKEGNTTVLGNLSDSGLFIYEYNPEQKEKRNNNKVEEAGWCVIELERKYLFLLPDLNKEWNKLFKKVKLRNKNTSVPKGSNNSNSKRVNENKSTNEAMIKNAASMAFSK</sequence>
<organism evidence="11 12">
    <name type="scientific">Hanseniaspora valbyensis NRRL Y-1626</name>
    <dbReference type="NCBI Taxonomy" id="766949"/>
    <lineage>
        <taxon>Eukaryota</taxon>
        <taxon>Fungi</taxon>
        <taxon>Dikarya</taxon>
        <taxon>Ascomycota</taxon>
        <taxon>Saccharomycotina</taxon>
        <taxon>Saccharomycetes</taxon>
        <taxon>Saccharomycodales</taxon>
        <taxon>Saccharomycodaceae</taxon>
        <taxon>Hanseniaspora</taxon>
    </lineage>
</organism>
<reference evidence="12" key="1">
    <citation type="journal article" date="2016" name="Proc. Natl. Acad. Sci. U.S.A.">
        <title>Comparative genomics of biotechnologically important yeasts.</title>
        <authorList>
            <person name="Riley R."/>
            <person name="Haridas S."/>
            <person name="Wolfe K.H."/>
            <person name="Lopes M.R."/>
            <person name="Hittinger C.T."/>
            <person name="Goeker M."/>
            <person name="Salamov A.A."/>
            <person name="Wisecaver J.H."/>
            <person name="Long T.M."/>
            <person name="Calvey C.H."/>
            <person name="Aerts A.L."/>
            <person name="Barry K.W."/>
            <person name="Choi C."/>
            <person name="Clum A."/>
            <person name="Coughlan A.Y."/>
            <person name="Deshpande S."/>
            <person name="Douglass A.P."/>
            <person name="Hanson S.J."/>
            <person name="Klenk H.-P."/>
            <person name="LaButti K.M."/>
            <person name="Lapidus A."/>
            <person name="Lindquist E.A."/>
            <person name="Lipzen A.M."/>
            <person name="Meier-Kolthoff J.P."/>
            <person name="Ohm R.A."/>
            <person name="Otillar R.P."/>
            <person name="Pangilinan J.L."/>
            <person name="Peng Y."/>
            <person name="Rokas A."/>
            <person name="Rosa C.A."/>
            <person name="Scheuner C."/>
            <person name="Sibirny A.A."/>
            <person name="Slot J.C."/>
            <person name="Stielow J.B."/>
            <person name="Sun H."/>
            <person name="Kurtzman C.P."/>
            <person name="Blackwell M."/>
            <person name="Grigoriev I.V."/>
            <person name="Jeffries T.W."/>
        </authorList>
    </citation>
    <scope>NUCLEOTIDE SEQUENCE [LARGE SCALE GENOMIC DNA]</scope>
    <source>
        <strain evidence="12">NRRL Y-1626</strain>
    </source>
</reference>
<evidence type="ECO:0000256" key="9">
    <source>
        <dbReference type="SAM" id="MobiDB-lite"/>
    </source>
</evidence>
<evidence type="ECO:0000313" key="12">
    <source>
        <dbReference type="Proteomes" id="UP000092321"/>
    </source>
</evidence>
<comment type="catalytic activity">
    <reaction evidence="7">
        <text>L-threonyl-[protein] + ATP = O-phospho-L-threonyl-[protein] + ADP + H(+)</text>
        <dbReference type="Rhea" id="RHEA:46608"/>
        <dbReference type="Rhea" id="RHEA-COMP:11060"/>
        <dbReference type="Rhea" id="RHEA-COMP:11605"/>
        <dbReference type="ChEBI" id="CHEBI:15378"/>
        <dbReference type="ChEBI" id="CHEBI:30013"/>
        <dbReference type="ChEBI" id="CHEBI:30616"/>
        <dbReference type="ChEBI" id="CHEBI:61977"/>
        <dbReference type="ChEBI" id="CHEBI:456216"/>
        <dbReference type="EC" id="2.7.11.11"/>
    </reaction>
</comment>
<dbReference type="EC" id="2.7.11.11" evidence="1"/>
<dbReference type="EMBL" id="LXPE01000008">
    <property type="protein sequence ID" value="OBA27505.1"/>
    <property type="molecule type" value="Genomic_DNA"/>
</dbReference>
<keyword evidence="4" id="KW-0547">Nucleotide-binding</keyword>
<feature type="region of interest" description="Disordered" evidence="9">
    <location>
        <begin position="727"/>
        <end position="749"/>
    </location>
</feature>
<keyword evidence="2" id="KW-0723">Serine/threonine-protein kinase</keyword>
<evidence type="ECO:0000256" key="7">
    <source>
        <dbReference type="ARBA" id="ARBA00047292"/>
    </source>
</evidence>
<name>A0A1B7TFS3_9ASCO</name>
<dbReference type="OrthoDB" id="347657at2759"/>
<proteinExistence type="predicted"/>
<keyword evidence="12" id="KW-1185">Reference proteome</keyword>
<evidence type="ECO:0000256" key="2">
    <source>
        <dbReference type="ARBA" id="ARBA00022527"/>
    </source>
</evidence>
<dbReference type="Gene3D" id="1.10.510.10">
    <property type="entry name" value="Transferase(Phosphotransferase) domain 1"/>
    <property type="match status" value="1"/>
</dbReference>
<feature type="compositionally biased region" description="Polar residues" evidence="9">
    <location>
        <begin position="531"/>
        <end position="541"/>
    </location>
</feature>
<dbReference type="PANTHER" id="PTHR24353">
    <property type="entry name" value="CYCLIC NUCLEOTIDE-DEPENDENT PROTEIN KINASE"/>
    <property type="match status" value="1"/>
</dbReference>
<evidence type="ECO:0000256" key="3">
    <source>
        <dbReference type="ARBA" id="ARBA00022679"/>
    </source>
</evidence>
<dbReference type="InterPro" id="IPR011009">
    <property type="entry name" value="Kinase-like_dom_sf"/>
</dbReference>
<dbReference type="Gene3D" id="3.30.200.20">
    <property type="entry name" value="Phosphorylase Kinase, domain 1"/>
    <property type="match status" value="1"/>
</dbReference>
<protein>
    <recommendedName>
        <fullName evidence="1">cAMP-dependent protein kinase</fullName>
        <ecNumber evidence="1">2.7.11.11</ecNumber>
    </recommendedName>
</protein>
<evidence type="ECO:0000256" key="4">
    <source>
        <dbReference type="ARBA" id="ARBA00022741"/>
    </source>
</evidence>
<dbReference type="SMART" id="SM00220">
    <property type="entry name" value="S_TKc"/>
    <property type="match status" value="1"/>
</dbReference>
<keyword evidence="3" id="KW-0808">Transferase</keyword>
<feature type="compositionally biased region" description="Low complexity" evidence="9">
    <location>
        <begin position="553"/>
        <end position="566"/>
    </location>
</feature>
<feature type="compositionally biased region" description="Low complexity" evidence="9">
    <location>
        <begin position="511"/>
        <end position="530"/>
    </location>
</feature>
<dbReference type="InterPro" id="IPR000719">
    <property type="entry name" value="Prot_kinase_dom"/>
</dbReference>
<comment type="catalytic activity">
    <reaction evidence="8">
        <text>L-seryl-[protein] + ATP = O-phospho-L-seryl-[protein] + ADP + H(+)</text>
        <dbReference type="Rhea" id="RHEA:17989"/>
        <dbReference type="Rhea" id="RHEA-COMP:9863"/>
        <dbReference type="Rhea" id="RHEA-COMP:11604"/>
        <dbReference type="ChEBI" id="CHEBI:15378"/>
        <dbReference type="ChEBI" id="CHEBI:29999"/>
        <dbReference type="ChEBI" id="CHEBI:30616"/>
        <dbReference type="ChEBI" id="CHEBI:83421"/>
        <dbReference type="ChEBI" id="CHEBI:456216"/>
        <dbReference type="EC" id="2.7.11.11"/>
    </reaction>
</comment>
<dbReference type="InterPro" id="IPR008271">
    <property type="entry name" value="Ser/Thr_kinase_AS"/>
</dbReference>
<evidence type="ECO:0000256" key="8">
    <source>
        <dbReference type="ARBA" id="ARBA00047454"/>
    </source>
</evidence>
<dbReference type="GO" id="GO:0005524">
    <property type="term" value="F:ATP binding"/>
    <property type="evidence" value="ECO:0007669"/>
    <property type="project" value="UniProtKB-KW"/>
</dbReference>
<dbReference type="PROSITE" id="PS50011">
    <property type="entry name" value="PROTEIN_KINASE_DOM"/>
    <property type="match status" value="1"/>
</dbReference>
<evidence type="ECO:0000256" key="5">
    <source>
        <dbReference type="ARBA" id="ARBA00022777"/>
    </source>
</evidence>
<feature type="domain" description="Protein kinase" evidence="10">
    <location>
        <begin position="58"/>
        <end position="339"/>
    </location>
</feature>
<dbReference type="AlphaFoldDB" id="A0A1B7TFS3"/>
<dbReference type="GO" id="GO:0004691">
    <property type="term" value="F:cAMP-dependent protein kinase activity"/>
    <property type="evidence" value="ECO:0007669"/>
    <property type="project" value="UniProtKB-EC"/>
</dbReference>
<accession>A0A1B7TFS3</accession>
<comment type="caution">
    <text evidence="11">The sequence shown here is derived from an EMBL/GenBank/DDBJ whole genome shotgun (WGS) entry which is preliminary data.</text>
</comment>
<dbReference type="Proteomes" id="UP000092321">
    <property type="component" value="Unassembled WGS sequence"/>
</dbReference>
<gene>
    <name evidence="11" type="ORF">HANVADRAFT_52252</name>
</gene>
<dbReference type="SUPFAM" id="SSF56112">
    <property type="entry name" value="Protein kinase-like (PK-like)"/>
    <property type="match status" value="1"/>
</dbReference>
<dbReference type="PROSITE" id="PS00108">
    <property type="entry name" value="PROTEIN_KINASE_ST"/>
    <property type="match status" value="1"/>
</dbReference>
<evidence type="ECO:0000259" key="10">
    <source>
        <dbReference type="PROSITE" id="PS50011"/>
    </source>
</evidence>
<dbReference type="PANTHER" id="PTHR24353:SF37">
    <property type="entry name" value="CAMP-DEPENDENT PROTEIN KINASE CATALYTIC SUBUNIT PRKX"/>
    <property type="match status" value="1"/>
</dbReference>